<dbReference type="GeneTree" id="ENSGT00990000203721"/>
<reference evidence="2" key="1">
    <citation type="submission" date="2020-02" db="EMBL/GenBank/DDBJ databases">
        <title>Esox lucius (northern pike) genome, fEsoLuc1, primary haplotype.</title>
        <authorList>
            <person name="Myers G."/>
            <person name="Karagic N."/>
            <person name="Meyer A."/>
            <person name="Pippel M."/>
            <person name="Reichard M."/>
            <person name="Winkler S."/>
            <person name="Tracey A."/>
            <person name="Sims Y."/>
            <person name="Howe K."/>
            <person name="Rhie A."/>
            <person name="Formenti G."/>
            <person name="Durbin R."/>
            <person name="Fedrigo O."/>
            <person name="Jarvis E.D."/>
        </authorList>
    </citation>
    <scope>NUCLEOTIDE SEQUENCE [LARGE SCALE GENOMIC DNA]</scope>
</reference>
<evidence type="ECO:0000313" key="2">
    <source>
        <dbReference type="Proteomes" id="UP000265140"/>
    </source>
</evidence>
<dbReference type="AlphaFoldDB" id="A0AAY5K8K7"/>
<dbReference type="Ensembl" id="ENSELUT00000105156.1">
    <property type="protein sequence ID" value="ENSELUP00000085368.1"/>
    <property type="gene ID" value="ENSELUG00000039824.1"/>
</dbReference>
<reference evidence="1" key="3">
    <citation type="submission" date="2025-09" db="UniProtKB">
        <authorList>
            <consortium name="Ensembl"/>
        </authorList>
    </citation>
    <scope>IDENTIFICATION</scope>
</reference>
<accession>A0AAY5K8K7</accession>
<dbReference type="Proteomes" id="UP000265140">
    <property type="component" value="Unassembled WGS sequence"/>
</dbReference>
<organism evidence="1 2">
    <name type="scientific">Esox lucius</name>
    <name type="common">Northern pike</name>
    <dbReference type="NCBI Taxonomy" id="8010"/>
    <lineage>
        <taxon>Eukaryota</taxon>
        <taxon>Metazoa</taxon>
        <taxon>Chordata</taxon>
        <taxon>Craniata</taxon>
        <taxon>Vertebrata</taxon>
        <taxon>Euteleostomi</taxon>
        <taxon>Actinopterygii</taxon>
        <taxon>Neopterygii</taxon>
        <taxon>Teleostei</taxon>
        <taxon>Protacanthopterygii</taxon>
        <taxon>Esociformes</taxon>
        <taxon>Esocidae</taxon>
        <taxon>Esox</taxon>
    </lineage>
</organism>
<keyword evidence="2" id="KW-1185">Reference proteome</keyword>
<proteinExistence type="predicted"/>
<protein>
    <submittedName>
        <fullName evidence="1">Uncharacterized protein</fullName>
    </submittedName>
</protein>
<evidence type="ECO:0000313" key="1">
    <source>
        <dbReference type="Ensembl" id="ENSELUP00000085368.1"/>
    </source>
</evidence>
<name>A0AAY5K8K7_ESOLU</name>
<reference evidence="1" key="2">
    <citation type="submission" date="2025-08" db="UniProtKB">
        <authorList>
            <consortium name="Ensembl"/>
        </authorList>
    </citation>
    <scope>IDENTIFICATION</scope>
</reference>
<sequence length="137" mass="15164">DSAMSARSSASSSSCCTFLNLDICWNHLKSTVTHLLVTDPGLQFLELLIQTVLQVLDCDLQVLLHPLQVRTGVSLHLLLHPQSVIPTSDLSIQRTLHGVNNPLAVPLSLFHFLILLCQLPVHLTPDLVQLQLYTQNL</sequence>